<evidence type="ECO:0000256" key="2">
    <source>
        <dbReference type="ARBA" id="ARBA00022729"/>
    </source>
</evidence>
<dbReference type="InterPro" id="IPR036508">
    <property type="entry name" value="Chitin-bd_dom_sf"/>
</dbReference>
<dbReference type="InterPro" id="IPR002557">
    <property type="entry name" value="Chitin-bd_dom"/>
</dbReference>
<gene>
    <name evidence="8" type="ORF">OCBIM_22007883mg</name>
</gene>
<keyword evidence="3" id="KW-0677">Repeat</keyword>
<feature type="domain" description="Chitin-binding type-2" evidence="7">
    <location>
        <begin position="28"/>
        <end position="87"/>
    </location>
</feature>
<evidence type="ECO:0000259" key="7">
    <source>
        <dbReference type="PROSITE" id="PS50940"/>
    </source>
</evidence>
<protein>
    <recommendedName>
        <fullName evidence="7">Chitin-binding type-2 domain-containing protein</fullName>
    </recommendedName>
</protein>
<evidence type="ECO:0000256" key="4">
    <source>
        <dbReference type="ARBA" id="ARBA00023157"/>
    </source>
</evidence>
<feature type="signal peptide" evidence="6">
    <location>
        <begin position="1"/>
        <end position="20"/>
    </location>
</feature>
<keyword evidence="5" id="KW-0325">Glycoprotein</keyword>
<dbReference type="KEGG" id="obi:106869027"/>
<feature type="domain" description="Chitin-binding type-2" evidence="7">
    <location>
        <begin position="88"/>
        <end position="142"/>
    </location>
</feature>
<dbReference type="PANTHER" id="PTHR23301">
    <property type="entry name" value="CHITIN BINDING PERITROPHIN-A"/>
    <property type="match status" value="1"/>
</dbReference>
<proteinExistence type="predicted"/>
<accession>A0A0L8HRI7</accession>
<dbReference type="SUPFAM" id="SSF57625">
    <property type="entry name" value="Invertebrate chitin-binding proteins"/>
    <property type="match status" value="2"/>
</dbReference>
<evidence type="ECO:0000313" key="8">
    <source>
        <dbReference type="EMBL" id="KOF91883.1"/>
    </source>
</evidence>
<organism evidence="8">
    <name type="scientific">Octopus bimaculoides</name>
    <name type="common">California two-spotted octopus</name>
    <dbReference type="NCBI Taxonomy" id="37653"/>
    <lineage>
        <taxon>Eukaryota</taxon>
        <taxon>Metazoa</taxon>
        <taxon>Spiralia</taxon>
        <taxon>Lophotrochozoa</taxon>
        <taxon>Mollusca</taxon>
        <taxon>Cephalopoda</taxon>
        <taxon>Coleoidea</taxon>
        <taxon>Octopodiformes</taxon>
        <taxon>Octopoda</taxon>
        <taxon>Incirrata</taxon>
        <taxon>Octopodidae</taxon>
        <taxon>Octopus</taxon>
    </lineage>
</organism>
<evidence type="ECO:0000256" key="1">
    <source>
        <dbReference type="ARBA" id="ARBA00022669"/>
    </source>
</evidence>
<dbReference type="EMBL" id="KQ417458">
    <property type="protein sequence ID" value="KOF91883.1"/>
    <property type="molecule type" value="Genomic_DNA"/>
</dbReference>
<dbReference type="InterPro" id="IPR051940">
    <property type="entry name" value="Chitin_bind-dev_reg"/>
</dbReference>
<evidence type="ECO:0000256" key="5">
    <source>
        <dbReference type="ARBA" id="ARBA00023180"/>
    </source>
</evidence>
<dbReference type="Gene3D" id="2.170.140.10">
    <property type="entry name" value="Chitin binding domain"/>
    <property type="match status" value="1"/>
</dbReference>
<dbReference type="GO" id="GO:0005576">
    <property type="term" value="C:extracellular region"/>
    <property type="evidence" value="ECO:0007669"/>
    <property type="project" value="InterPro"/>
</dbReference>
<dbReference type="AlphaFoldDB" id="A0A0L8HRI7"/>
<dbReference type="PANTHER" id="PTHR23301:SF0">
    <property type="entry name" value="CHITIN-BINDING TYPE-2 DOMAIN-CONTAINING PROTEIN-RELATED"/>
    <property type="match status" value="1"/>
</dbReference>
<keyword evidence="4" id="KW-1015">Disulfide bond</keyword>
<evidence type="ECO:0000256" key="6">
    <source>
        <dbReference type="SAM" id="SignalP"/>
    </source>
</evidence>
<dbReference type="OrthoDB" id="6020543at2759"/>
<evidence type="ECO:0000256" key="3">
    <source>
        <dbReference type="ARBA" id="ARBA00022737"/>
    </source>
</evidence>
<reference evidence="8" key="1">
    <citation type="submission" date="2015-07" db="EMBL/GenBank/DDBJ databases">
        <title>MeaNS - Measles Nucleotide Surveillance Program.</title>
        <authorList>
            <person name="Tran T."/>
            <person name="Druce J."/>
        </authorList>
    </citation>
    <scope>NUCLEOTIDE SEQUENCE</scope>
    <source>
        <strain evidence="8">UCB-OBI-ISO-001</strain>
        <tissue evidence="8">Gonad</tissue>
    </source>
</reference>
<keyword evidence="1" id="KW-0147">Chitin-binding</keyword>
<dbReference type="GO" id="GO:0008061">
    <property type="term" value="F:chitin binding"/>
    <property type="evidence" value="ECO:0007669"/>
    <property type="project" value="UniProtKB-KW"/>
</dbReference>
<dbReference type="PROSITE" id="PS50940">
    <property type="entry name" value="CHIT_BIND_II"/>
    <property type="match status" value="2"/>
</dbReference>
<sequence length="150" mass="16286">MNTFIRTAACLLLSVGLAGALVSYEAYCKACVKESQQASLFPHPNRCDQYIQCDVSGNVTRAYLRACPPSTFFNMTLRICALQVAHCNETCKSGSRFKAIGSCNNYYECVNGKFDSTQKSCPDQFAVDPDTGACVADASCPPRIVRPVGM</sequence>
<keyword evidence="2 6" id="KW-0732">Signal</keyword>
<feature type="chain" id="PRO_5005583905" description="Chitin-binding type-2 domain-containing protein" evidence="6">
    <location>
        <begin position="21"/>
        <end position="150"/>
    </location>
</feature>
<name>A0A0L8HRI7_OCTBM</name>
<dbReference type="Pfam" id="PF01607">
    <property type="entry name" value="CBM_14"/>
    <property type="match status" value="1"/>
</dbReference>
<dbReference type="SMART" id="SM00494">
    <property type="entry name" value="ChtBD2"/>
    <property type="match status" value="2"/>
</dbReference>